<dbReference type="Gene3D" id="3.30.160.670">
    <property type="match status" value="1"/>
</dbReference>
<name>A0A4R5MMB4_9SPHI</name>
<dbReference type="Proteomes" id="UP000295668">
    <property type="component" value="Unassembled WGS sequence"/>
</dbReference>
<gene>
    <name evidence="3" type="ORF">EZJ43_05865</name>
</gene>
<dbReference type="AlphaFoldDB" id="A0A4R5MMB4"/>
<organism evidence="3 4">
    <name type="scientific">Pedobacter changchengzhani</name>
    <dbReference type="NCBI Taxonomy" id="2529274"/>
    <lineage>
        <taxon>Bacteria</taxon>
        <taxon>Pseudomonadati</taxon>
        <taxon>Bacteroidota</taxon>
        <taxon>Sphingobacteriia</taxon>
        <taxon>Sphingobacteriales</taxon>
        <taxon>Sphingobacteriaceae</taxon>
        <taxon>Pedobacter</taxon>
    </lineage>
</organism>
<comment type="caution">
    <text evidence="3">The sequence shown here is derived from an EMBL/GenBank/DDBJ whole genome shotgun (WGS) entry which is preliminary data.</text>
</comment>
<evidence type="ECO:0000256" key="1">
    <source>
        <dbReference type="SAM" id="SignalP"/>
    </source>
</evidence>
<keyword evidence="1" id="KW-0732">Signal</keyword>
<evidence type="ECO:0000259" key="2">
    <source>
        <dbReference type="Pfam" id="PF13590"/>
    </source>
</evidence>
<protein>
    <submittedName>
        <fullName evidence="3">DUF4136 domain-containing protein</fullName>
    </submittedName>
</protein>
<dbReference type="EMBL" id="SJCY01000003">
    <property type="protein sequence ID" value="TDG36808.1"/>
    <property type="molecule type" value="Genomic_DNA"/>
</dbReference>
<accession>A0A4R5MMB4</accession>
<dbReference type="InterPro" id="IPR025411">
    <property type="entry name" value="DUF4136"/>
</dbReference>
<reference evidence="3 4" key="1">
    <citation type="submission" date="2019-02" db="EMBL/GenBank/DDBJ databases">
        <title>Pedobacter sp. nov., a novel speices isolated from soil of pinguins habitat in Antarcitica.</title>
        <authorList>
            <person name="He R.-H."/>
        </authorList>
    </citation>
    <scope>NUCLEOTIDE SEQUENCE [LARGE SCALE GENOMIC DNA]</scope>
    <source>
        <strain evidence="3 4">E01020</strain>
    </source>
</reference>
<dbReference type="RefSeq" id="WP_133261754.1">
    <property type="nucleotide sequence ID" value="NZ_SJCY01000003.1"/>
</dbReference>
<dbReference type="Pfam" id="PF13590">
    <property type="entry name" value="DUF4136"/>
    <property type="match status" value="1"/>
</dbReference>
<evidence type="ECO:0000313" key="4">
    <source>
        <dbReference type="Proteomes" id="UP000295668"/>
    </source>
</evidence>
<feature type="domain" description="DUF4136" evidence="2">
    <location>
        <begin position="26"/>
        <end position="171"/>
    </location>
</feature>
<proteinExistence type="predicted"/>
<feature type="signal peptide" evidence="1">
    <location>
        <begin position="1"/>
        <end position="26"/>
    </location>
</feature>
<keyword evidence="4" id="KW-1185">Reference proteome</keyword>
<dbReference type="OrthoDB" id="5432251at2"/>
<dbReference type="PROSITE" id="PS51257">
    <property type="entry name" value="PROKAR_LIPOPROTEIN"/>
    <property type="match status" value="1"/>
</dbReference>
<evidence type="ECO:0000313" key="3">
    <source>
        <dbReference type="EMBL" id="TDG36808.1"/>
    </source>
</evidence>
<sequence>MKTANKLIMLITVVMVFSGCSSLRTASDFDSKTNFSNFKTYDFYEKGMARLKLNDLDKRRMVNAIETEMAAKGFSKSSKPDLLVNLVVVGREVNEIYNNAAMWGWRYPFWGGNMATVNQFTEGTIIIDFLDPMQKKLIWHGLGQGFNLDNFNKREERMQKGVNEILAQYPPKQ</sequence>
<feature type="chain" id="PRO_5020388670" evidence="1">
    <location>
        <begin position="27"/>
        <end position="173"/>
    </location>
</feature>